<evidence type="ECO:0008006" key="3">
    <source>
        <dbReference type="Google" id="ProtNLM"/>
    </source>
</evidence>
<reference evidence="2" key="1">
    <citation type="journal article" date="2019" name="Int. J. Syst. Evol. Microbiol.">
        <title>The Global Catalogue of Microorganisms (GCM) 10K type strain sequencing project: providing services to taxonomists for standard genome sequencing and annotation.</title>
        <authorList>
            <consortium name="The Broad Institute Genomics Platform"/>
            <consortium name="The Broad Institute Genome Sequencing Center for Infectious Disease"/>
            <person name="Wu L."/>
            <person name="Ma J."/>
        </authorList>
    </citation>
    <scope>NUCLEOTIDE SEQUENCE [LARGE SCALE GENOMIC DNA]</scope>
    <source>
        <strain evidence="2">CCM 7435</strain>
    </source>
</reference>
<protein>
    <recommendedName>
        <fullName evidence="3">ANTAR domain-containing protein</fullName>
    </recommendedName>
</protein>
<evidence type="ECO:0000313" key="1">
    <source>
        <dbReference type="EMBL" id="MFD2143836.1"/>
    </source>
</evidence>
<dbReference type="RefSeq" id="WP_213355293.1">
    <property type="nucleotide sequence ID" value="NZ_JAHBGB010000043.1"/>
</dbReference>
<sequence>MPNLNTATDKIDALGRAIAESDHPADVLHAVVRRLAHSAGLPRDVTATALHNAAAEWEDMAPSRPTDLHA</sequence>
<organism evidence="1 2">
    <name type="scientific">Ancylobacter oerskovii</name>
    <dbReference type="NCBI Taxonomy" id="459519"/>
    <lineage>
        <taxon>Bacteria</taxon>
        <taxon>Pseudomonadati</taxon>
        <taxon>Pseudomonadota</taxon>
        <taxon>Alphaproteobacteria</taxon>
        <taxon>Hyphomicrobiales</taxon>
        <taxon>Xanthobacteraceae</taxon>
        <taxon>Ancylobacter</taxon>
    </lineage>
</organism>
<dbReference type="EMBL" id="JBHUHD010000005">
    <property type="protein sequence ID" value="MFD2143836.1"/>
    <property type="molecule type" value="Genomic_DNA"/>
</dbReference>
<dbReference type="Proteomes" id="UP001597299">
    <property type="component" value="Unassembled WGS sequence"/>
</dbReference>
<accession>A0ABW4Z5L7</accession>
<comment type="caution">
    <text evidence="1">The sequence shown here is derived from an EMBL/GenBank/DDBJ whole genome shotgun (WGS) entry which is preliminary data.</text>
</comment>
<gene>
    <name evidence="1" type="ORF">ACFSNC_26165</name>
</gene>
<evidence type="ECO:0000313" key="2">
    <source>
        <dbReference type="Proteomes" id="UP001597299"/>
    </source>
</evidence>
<keyword evidence="2" id="KW-1185">Reference proteome</keyword>
<proteinExistence type="predicted"/>
<name>A0ABW4Z5L7_9HYPH</name>